<accession>A0A8H6R9Y2</accession>
<organism evidence="2 3">
    <name type="scientific">Pseudocercospora fuligena</name>
    <dbReference type="NCBI Taxonomy" id="685502"/>
    <lineage>
        <taxon>Eukaryota</taxon>
        <taxon>Fungi</taxon>
        <taxon>Dikarya</taxon>
        <taxon>Ascomycota</taxon>
        <taxon>Pezizomycotina</taxon>
        <taxon>Dothideomycetes</taxon>
        <taxon>Dothideomycetidae</taxon>
        <taxon>Mycosphaerellales</taxon>
        <taxon>Mycosphaerellaceae</taxon>
        <taxon>Pseudocercospora</taxon>
    </lineage>
</organism>
<feature type="domain" description="Heterokaryon incompatibility" evidence="1">
    <location>
        <begin position="45"/>
        <end position="218"/>
    </location>
</feature>
<dbReference type="OrthoDB" id="3650304at2759"/>
<evidence type="ECO:0000313" key="3">
    <source>
        <dbReference type="Proteomes" id="UP000660729"/>
    </source>
</evidence>
<dbReference type="InterPro" id="IPR052895">
    <property type="entry name" value="HetReg/Transcr_Mod"/>
</dbReference>
<reference evidence="2" key="1">
    <citation type="submission" date="2020-04" db="EMBL/GenBank/DDBJ databases">
        <title>Draft genome resource of the tomato pathogen Pseudocercospora fuligena.</title>
        <authorList>
            <person name="Zaccaron A."/>
        </authorList>
    </citation>
    <scope>NUCLEOTIDE SEQUENCE</scope>
    <source>
        <strain evidence="2">PF001</strain>
    </source>
</reference>
<evidence type="ECO:0000259" key="1">
    <source>
        <dbReference type="Pfam" id="PF06985"/>
    </source>
</evidence>
<dbReference type="Pfam" id="PF06985">
    <property type="entry name" value="HET"/>
    <property type="match status" value="1"/>
</dbReference>
<comment type="caution">
    <text evidence="2">The sequence shown here is derived from an EMBL/GenBank/DDBJ whole genome shotgun (WGS) entry which is preliminary data.</text>
</comment>
<protein>
    <submittedName>
        <fullName evidence="2">Heterokaryon incompatibility protein 6, OR allele</fullName>
    </submittedName>
</protein>
<proteinExistence type="predicted"/>
<dbReference type="EMBL" id="JABCIY010000217">
    <property type="protein sequence ID" value="KAF7188025.1"/>
    <property type="molecule type" value="Genomic_DNA"/>
</dbReference>
<dbReference type="PANTHER" id="PTHR24148">
    <property type="entry name" value="ANKYRIN REPEAT DOMAIN-CONTAINING PROTEIN 39 HOMOLOG-RELATED"/>
    <property type="match status" value="1"/>
</dbReference>
<dbReference type="PANTHER" id="PTHR24148:SF73">
    <property type="entry name" value="HET DOMAIN PROTEIN (AFU_ORTHOLOGUE AFUA_8G01020)"/>
    <property type="match status" value="1"/>
</dbReference>
<evidence type="ECO:0000313" key="2">
    <source>
        <dbReference type="EMBL" id="KAF7188025.1"/>
    </source>
</evidence>
<dbReference type="AlphaFoldDB" id="A0A8H6R9Y2"/>
<sequence length="584" mass="66355">MEGDTYRHVLLKNRQECIRLLKASEAEDEPSFLVSQSSIDEAPEYPAISYTWGDPKDLCVIHLDGKTLTVRGNTLYALQQVTRQFPGSHISIDAICINQSDIAEKSAQVNMMGLIYEKASQVVSCIGPADASNQSLGPLVKAVSKEIPHLLHTARHVGKPSDVYKDDSRRLTKEQSNEGMAWLKGRLGPNEHDLFNLFEHYNKLMDRPYWSRLWILQEVFAGTMGQHGPQILCGDLCWDWTSLRLFDEIMGWTIWKTKSLRESDLDKEWALGNTAYPFVLATTPTRKSIFHAIAWFPYFYCFDPRDHIFGLLRTIMWRDNMPPVLADYNKSPVQLLSDVLRHFAGDGYLWFWEDFKRLFDGLRIDARNNEVKRLMKSMKAGDDLQMPRILLDSYGSSANKLYITSKNQLGSDLPSTSPDKEQQNVAFASFAVEVCNYFETTTRKVYTDESVSAIVPARAQEGDFLAQLHNQSAIVFVLRPSSDNFCDLVGWGLISHAYVYQTNGKREVNASGWNHVSLVLGLTVEQVLTITTTAFNDFEMGEMVQHLFEAGSQGYIQVEELVDEKSTPGGRRVETKTFELLLPR</sequence>
<name>A0A8H6R9Y2_9PEZI</name>
<dbReference type="InterPro" id="IPR010730">
    <property type="entry name" value="HET"/>
</dbReference>
<dbReference type="Proteomes" id="UP000660729">
    <property type="component" value="Unassembled WGS sequence"/>
</dbReference>
<keyword evidence="3" id="KW-1185">Reference proteome</keyword>
<gene>
    <name evidence="2" type="ORF">HII31_10597</name>
</gene>